<evidence type="ECO:0000256" key="5">
    <source>
        <dbReference type="ARBA" id="ARBA00023049"/>
    </source>
</evidence>
<dbReference type="Gene3D" id="3.40.140.10">
    <property type="entry name" value="Cytidine Deaminase, domain 2"/>
    <property type="match status" value="1"/>
</dbReference>
<dbReference type="PROSITE" id="PS50249">
    <property type="entry name" value="MPN"/>
    <property type="match status" value="1"/>
</dbReference>
<keyword evidence="1" id="KW-0645">Protease</keyword>
<dbReference type="PROSITE" id="PS01302">
    <property type="entry name" value="UPF0758"/>
    <property type="match status" value="1"/>
</dbReference>
<feature type="domain" description="MPN" evidence="6">
    <location>
        <begin position="15"/>
        <end position="140"/>
    </location>
</feature>
<dbReference type="GO" id="GO:0046872">
    <property type="term" value="F:metal ion binding"/>
    <property type="evidence" value="ECO:0007669"/>
    <property type="project" value="UniProtKB-KW"/>
</dbReference>
<protein>
    <submittedName>
        <fullName evidence="7">DNA repair protein</fullName>
    </submittedName>
</protein>
<dbReference type="OrthoDB" id="9804482at2"/>
<evidence type="ECO:0000313" key="8">
    <source>
        <dbReference type="Proteomes" id="UP000187735"/>
    </source>
</evidence>
<keyword evidence="4" id="KW-0862">Zinc</keyword>
<dbReference type="PANTHER" id="PTHR30471">
    <property type="entry name" value="DNA REPAIR PROTEIN RADC"/>
    <property type="match status" value="1"/>
</dbReference>
<keyword evidence="3" id="KW-0378">Hydrolase</keyword>
<dbReference type="InterPro" id="IPR001405">
    <property type="entry name" value="UPF0758"/>
</dbReference>
<dbReference type="Proteomes" id="UP000187735">
    <property type="component" value="Chromosome"/>
</dbReference>
<dbReference type="AlphaFoldDB" id="A0A1P8WP93"/>
<dbReference type="InterPro" id="IPR025657">
    <property type="entry name" value="RadC_JAB"/>
</dbReference>
<dbReference type="GO" id="GO:0006508">
    <property type="term" value="P:proteolysis"/>
    <property type="evidence" value="ECO:0007669"/>
    <property type="project" value="UniProtKB-KW"/>
</dbReference>
<evidence type="ECO:0000256" key="1">
    <source>
        <dbReference type="ARBA" id="ARBA00022670"/>
    </source>
</evidence>
<dbReference type="GO" id="GO:0008237">
    <property type="term" value="F:metallopeptidase activity"/>
    <property type="evidence" value="ECO:0007669"/>
    <property type="project" value="UniProtKB-KW"/>
</dbReference>
<proteinExistence type="predicted"/>
<dbReference type="STRING" id="1891926.Fuma_05542"/>
<accession>A0A1P8WP93</accession>
<dbReference type="EMBL" id="CP017641">
    <property type="protein sequence ID" value="APZ95879.1"/>
    <property type="molecule type" value="Genomic_DNA"/>
</dbReference>
<dbReference type="RefSeq" id="WP_083732374.1">
    <property type="nucleotide sequence ID" value="NZ_CP017641.1"/>
</dbReference>
<evidence type="ECO:0000256" key="3">
    <source>
        <dbReference type="ARBA" id="ARBA00022801"/>
    </source>
</evidence>
<name>A0A1P8WP93_9PLAN</name>
<keyword evidence="2" id="KW-0479">Metal-binding</keyword>
<organism evidence="7 8">
    <name type="scientific">Fuerstiella marisgermanici</name>
    <dbReference type="NCBI Taxonomy" id="1891926"/>
    <lineage>
        <taxon>Bacteria</taxon>
        <taxon>Pseudomonadati</taxon>
        <taxon>Planctomycetota</taxon>
        <taxon>Planctomycetia</taxon>
        <taxon>Planctomycetales</taxon>
        <taxon>Planctomycetaceae</taxon>
        <taxon>Fuerstiella</taxon>
    </lineage>
</organism>
<sequence>MLLQIKEEFSRVKGADTLASVAKLMLSREHVFDQQKEHFVGVGLSVKNDIQYVDLISLGTLDASLVHPRECFRHAVEHGVSSIAFIHNHPSGDVEPSPQDEKVTERLIAAGNILGIEVLDHVIVGNESDAFYSFRSRQVGLWL</sequence>
<keyword evidence="8" id="KW-1185">Reference proteome</keyword>
<dbReference type="Pfam" id="PF04002">
    <property type="entry name" value="RadC"/>
    <property type="match status" value="1"/>
</dbReference>
<evidence type="ECO:0000256" key="4">
    <source>
        <dbReference type="ARBA" id="ARBA00022833"/>
    </source>
</evidence>
<dbReference type="CDD" id="cd08071">
    <property type="entry name" value="MPN_DUF2466"/>
    <property type="match status" value="1"/>
</dbReference>
<evidence type="ECO:0000313" key="7">
    <source>
        <dbReference type="EMBL" id="APZ95879.1"/>
    </source>
</evidence>
<dbReference type="PANTHER" id="PTHR30471:SF3">
    <property type="entry name" value="UPF0758 PROTEIN YEES-RELATED"/>
    <property type="match status" value="1"/>
</dbReference>
<dbReference type="KEGG" id="fmr:Fuma_05542"/>
<reference evidence="7 8" key="1">
    <citation type="journal article" date="2016" name="Front. Microbiol.">
        <title>Fuerstia marisgermanicae gen. nov., sp. nov., an Unusual Member of the Phylum Planctomycetes from the German Wadden Sea.</title>
        <authorList>
            <person name="Kohn T."/>
            <person name="Heuer A."/>
            <person name="Jogler M."/>
            <person name="Vollmers J."/>
            <person name="Boedeker C."/>
            <person name="Bunk B."/>
            <person name="Rast P."/>
            <person name="Borchert D."/>
            <person name="Glockner I."/>
            <person name="Freese H.M."/>
            <person name="Klenk H.P."/>
            <person name="Overmann J."/>
            <person name="Kaster A.K."/>
            <person name="Rohde M."/>
            <person name="Wiegand S."/>
            <person name="Jogler C."/>
        </authorList>
    </citation>
    <scope>NUCLEOTIDE SEQUENCE [LARGE SCALE GENOMIC DNA]</scope>
    <source>
        <strain evidence="7 8">NH11</strain>
    </source>
</reference>
<evidence type="ECO:0000256" key="2">
    <source>
        <dbReference type="ARBA" id="ARBA00022723"/>
    </source>
</evidence>
<gene>
    <name evidence="7" type="ORF">Fuma_05542</name>
</gene>
<dbReference type="InterPro" id="IPR037518">
    <property type="entry name" value="MPN"/>
</dbReference>
<dbReference type="SUPFAM" id="SSF102712">
    <property type="entry name" value="JAB1/MPN domain"/>
    <property type="match status" value="1"/>
</dbReference>
<dbReference type="InterPro" id="IPR020891">
    <property type="entry name" value="UPF0758_CS"/>
</dbReference>
<evidence type="ECO:0000259" key="6">
    <source>
        <dbReference type="PROSITE" id="PS50249"/>
    </source>
</evidence>
<keyword evidence="5" id="KW-0482">Metalloprotease</keyword>